<organism evidence="1 2">
    <name type="scientific">Sulfurospirillum diekertiae</name>
    <dbReference type="NCBI Taxonomy" id="1854492"/>
    <lineage>
        <taxon>Bacteria</taxon>
        <taxon>Pseudomonadati</taxon>
        <taxon>Campylobacterota</taxon>
        <taxon>Epsilonproteobacteria</taxon>
        <taxon>Campylobacterales</taxon>
        <taxon>Sulfurospirillaceae</taxon>
        <taxon>Sulfurospirillum</taxon>
    </lineage>
</organism>
<protein>
    <recommendedName>
        <fullName evidence="3">C_GCAxxG_C_C family protein</fullName>
    </recommendedName>
</protein>
<dbReference type="KEGG" id="suls:Sdiek1_2871"/>
<dbReference type="AlphaFoldDB" id="A0A1Y0HS71"/>
<evidence type="ECO:0008006" key="3">
    <source>
        <dbReference type="Google" id="ProtNLM"/>
    </source>
</evidence>
<evidence type="ECO:0000313" key="1">
    <source>
        <dbReference type="EMBL" id="ARU50013.1"/>
    </source>
</evidence>
<gene>
    <name evidence="1" type="ORF">Sdiek1_2871</name>
</gene>
<proteinExistence type="predicted"/>
<accession>A0A1Y0HS71</accession>
<dbReference type="OrthoDB" id="7062642at2"/>
<sequence length="154" mass="16633">MMNESVEQKALEYFSNGYVCSEAVLKTIAEKHDIDSPLIPAIASGFGSGLSRSEGGLCGAYSGGVMALSLLQGRTNASAPKDPLYHNVQLFKERFEKAFGSCECAKLLGFSLSSPDAGEKFKEGNCKTCKCDLYVVYAVKEVEHMLTCKAEEPL</sequence>
<dbReference type="EMBL" id="CP021416">
    <property type="protein sequence ID" value="ARU50013.1"/>
    <property type="molecule type" value="Genomic_DNA"/>
</dbReference>
<reference evidence="2" key="1">
    <citation type="submission" date="2017-05" db="EMBL/GenBank/DDBJ databases">
        <title>Dechlorination kinetics govern the competition between two new strains of the genus Sulfurospirillum.</title>
        <authorList>
            <person name="Buttet G.F."/>
            <person name="Murray A.M."/>
            <person name="Goris T."/>
            <person name="Burion M."/>
            <person name="Lin B."/>
            <person name="Rolle M."/>
            <person name="Maillard J."/>
        </authorList>
    </citation>
    <scope>NUCLEOTIDE SEQUENCE [LARGE SCALE GENOMIC DNA]</scope>
    <source>
        <strain evidence="2">SL2-1</strain>
    </source>
</reference>
<keyword evidence="2" id="KW-1185">Reference proteome</keyword>
<dbReference type="NCBIfam" id="TIGR01909">
    <property type="entry name" value="C_GCAxxG_C_C"/>
    <property type="match status" value="1"/>
</dbReference>
<name>A0A1Y0HS71_9BACT</name>
<dbReference type="InterPro" id="IPR010181">
    <property type="entry name" value="CGCAxxGCC_motif"/>
</dbReference>
<dbReference type="Pfam" id="PF09719">
    <property type="entry name" value="C_GCAxxG_C_C"/>
    <property type="match status" value="1"/>
</dbReference>
<dbReference type="Proteomes" id="UP000196005">
    <property type="component" value="Chromosome"/>
</dbReference>
<evidence type="ECO:0000313" key="2">
    <source>
        <dbReference type="Proteomes" id="UP000196005"/>
    </source>
</evidence>